<dbReference type="Gene3D" id="3.30.450.20">
    <property type="entry name" value="PAS domain"/>
    <property type="match status" value="1"/>
</dbReference>
<proteinExistence type="predicted"/>
<dbReference type="Proteomes" id="UP001219934">
    <property type="component" value="Unassembled WGS sequence"/>
</dbReference>
<keyword evidence="4" id="KW-1185">Reference proteome</keyword>
<reference evidence="3" key="1">
    <citation type="submission" date="2022-11" db="EMBL/GenBank/DDBJ databases">
        <title>Chromosome-level genome of Pogonophryne albipinna.</title>
        <authorList>
            <person name="Jo E."/>
        </authorList>
    </citation>
    <scope>NUCLEOTIDE SEQUENCE</scope>
    <source>
        <strain evidence="3">SGF0006</strain>
        <tissue evidence="3">Muscle</tissue>
    </source>
</reference>
<dbReference type="AlphaFoldDB" id="A0AAD6B5U9"/>
<evidence type="ECO:0000256" key="1">
    <source>
        <dbReference type="SAM" id="MobiDB-lite"/>
    </source>
</evidence>
<sequence length="148" mass="16844">MSPVRIRAEDPPPSRPVRRGHVAPQNTFLDTIIRKFEGQNRKFIIANAQVENCAIIFCNDAFCGLCGYSRAETTTLIGLLKTARLLRLVHVARKLDRYSEYGAAVLFLLTCTFALIAHWLACIWSVQVQCFHSDCKQLLCPNLSWYQK</sequence>
<dbReference type="GO" id="GO:0005242">
    <property type="term" value="F:inward rectifier potassium channel activity"/>
    <property type="evidence" value="ECO:0007669"/>
    <property type="project" value="TreeGrafter"/>
</dbReference>
<evidence type="ECO:0000256" key="2">
    <source>
        <dbReference type="SAM" id="Phobius"/>
    </source>
</evidence>
<dbReference type="GO" id="GO:0086091">
    <property type="term" value="P:regulation of heart rate by cardiac conduction"/>
    <property type="evidence" value="ECO:0007669"/>
    <property type="project" value="TreeGrafter"/>
</dbReference>
<dbReference type="EMBL" id="JAPTMU010000010">
    <property type="protein sequence ID" value="KAJ4936232.1"/>
    <property type="molecule type" value="Genomic_DNA"/>
</dbReference>
<feature type="transmembrane region" description="Helical" evidence="2">
    <location>
        <begin position="103"/>
        <end position="126"/>
    </location>
</feature>
<dbReference type="GO" id="GO:0060307">
    <property type="term" value="P:regulation of ventricular cardiac muscle cell membrane repolarization"/>
    <property type="evidence" value="ECO:0007669"/>
    <property type="project" value="TreeGrafter"/>
</dbReference>
<feature type="compositionally biased region" description="Basic and acidic residues" evidence="1">
    <location>
        <begin position="1"/>
        <end position="12"/>
    </location>
</feature>
<dbReference type="InterPro" id="IPR050818">
    <property type="entry name" value="KCNH_animal-type"/>
</dbReference>
<dbReference type="SUPFAM" id="SSF81324">
    <property type="entry name" value="Voltage-gated potassium channels"/>
    <property type="match status" value="1"/>
</dbReference>
<feature type="region of interest" description="Disordered" evidence="1">
    <location>
        <begin position="1"/>
        <end position="20"/>
    </location>
</feature>
<dbReference type="PANTHER" id="PTHR10217">
    <property type="entry name" value="VOLTAGE AND LIGAND GATED POTASSIUM CHANNEL"/>
    <property type="match status" value="1"/>
</dbReference>
<comment type="caution">
    <text evidence="3">The sequence shown here is derived from an EMBL/GenBank/DDBJ whole genome shotgun (WGS) entry which is preliminary data.</text>
</comment>
<evidence type="ECO:0000313" key="3">
    <source>
        <dbReference type="EMBL" id="KAJ4936232.1"/>
    </source>
</evidence>
<dbReference type="GO" id="GO:0005886">
    <property type="term" value="C:plasma membrane"/>
    <property type="evidence" value="ECO:0007669"/>
    <property type="project" value="TreeGrafter"/>
</dbReference>
<keyword evidence="2" id="KW-0472">Membrane</keyword>
<dbReference type="GO" id="GO:0086013">
    <property type="term" value="P:membrane repolarization during cardiac muscle cell action potential"/>
    <property type="evidence" value="ECO:0007669"/>
    <property type="project" value="TreeGrafter"/>
</dbReference>
<dbReference type="PANTHER" id="PTHR10217:SF468">
    <property type="entry name" value="POTASSIUM VOLTAGE-GATED CHANNEL SUBFAMILY H MEMBER 6"/>
    <property type="match status" value="1"/>
</dbReference>
<name>A0AAD6B5U9_9TELE</name>
<evidence type="ECO:0000313" key="4">
    <source>
        <dbReference type="Proteomes" id="UP001219934"/>
    </source>
</evidence>
<keyword evidence="2" id="KW-1133">Transmembrane helix</keyword>
<evidence type="ECO:0008006" key="5">
    <source>
        <dbReference type="Google" id="ProtNLM"/>
    </source>
</evidence>
<organism evidence="3 4">
    <name type="scientific">Pogonophryne albipinna</name>
    <dbReference type="NCBI Taxonomy" id="1090488"/>
    <lineage>
        <taxon>Eukaryota</taxon>
        <taxon>Metazoa</taxon>
        <taxon>Chordata</taxon>
        <taxon>Craniata</taxon>
        <taxon>Vertebrata</taxon>
        <taxon>Euteleostomi</taxon>
        <taxon>Actinopterygii</taxon>
        <taxon>Neopterygii</taxon>
        <taxon>Teleostei</taxon>
        <taxon>Neoteleostei</taxon>
        <taxon>Acanthomorphata</taxon>
        <taxon>Eupercaria</taxon>
        <taxon>Perciformes</taxon>
        <taxon>Notothenioidei</taxon>
        <taxon>Pogonophryne</taxon>
    </lineage>
</organism>
<protein>
    <recommendedName>
        <fullName evidence="5">PAS domain-containing protein</fullName>
    </recommendedName>
</protein>
<keyword evidence="2" id="KW-0812">Transmembrane</keyword>
<accession>A0AAD6B5U9</accession>
<gene>
    <name evidence="3" type="ORF">JOQ06_000834</name>
</gene>